<accession>D5BNF4</accession>
<reference evidence="6 7" key="1">
    <citation type="journal article" date="2010" name="J. Bacteriol.">
        <title>Complete genome sequence of "Candidatus Puniceispirillum marinum" IMCC1322, a representative of the SAR116 clade in the Alphaproteobacteria.</title>
        <authorList>
            <person name="Oh H.M."/>
            <person name="Kwon K.K."/>
            <person name="Kang I."/>
            <person name="Kang S.G."/>
            <person name="Lee J.H."/>
            <person name="Kim S.J."/>
            <person name="Cho J.C."/>
        </authorList>
    </citation>
    <scope>NUCLEOTIDE SEQUENCE [LARGE SCALE GENOMIC DNA]</scope>
    <source>
        <strain evidence="6 7">IMCC1322</strain>
    </source>
</reference>
<keyword evidence="2" id="KW-0479">Metal-binding</keyword>
<dbReference type="EMBL" id="CP001751">
    <property type="protein sequence ID" value="ADE40347.1"/>
    <property type="molecule type" value="Genomic_DNA"/>
</dbReference>
<evidence type="ECO:0000256" key="3">
    <source>
        <dbReference type="ARBA" id="ARBA00023004"/>
    </source>
</evidence>
<dbReference type="Pfam" id="PF00355">
    <property type="entry name" value="Rieske"/>
    <property type="match status" value="1"/>
</dbReference>
<dbReference type="PROSITE" id="PS51296">
    <property type="entry name" value="RIESKE"/>
    <property type="match status" value="1"/>
</dbReference>
<dbReference type="eggNOG" id="COG2146">
    <property type="taxonomic scope" value="Bacteria"/>
</dbReference>
<gene>
    <name evidence="6" type="ordered locus">SAR116_2104</name>
</gene>
<organism evidence="6 7">
    <name type="scientific">Puniceispirillum marinum (strain IMCC1322)</name>
    <dbReference type="NCBI Taxonomy" id="488538"/>
    <lineage>
        <taxon>Bacteria</taxon>
        <taxon>Pseudomonadati</taxon>
        <taxon>Pseudomonadota</taxon>
        <taxon>Alphaproteobacteria</taxon>
        <taxon>Candidatus Puniceispirillales</taxon>
        <taxon>Candidatus Puniceispirillaceae</taxon>
        <taxon>Candidatus Puniceispirillum</taxon>
    </lineage>
</organism>
<name>D5BNF4_PUNMI</name>
<keyword evidence="1" id="KW-0001">2Fe-2S</keyword>
<evidence type="ECO:0000256" key="1">
    <source>
        <dbReference type="ARBA" id="ARBA00022714"/>
    </source>
</evidence>
<evidence type="ECO:0000256" key="2">
    <source>
        <dbReference type="ARBA" id="ARBA00022723"/>
    </source>
</evidence>
<keyword evidence="7" id="KW-1185">Reference proteome</keyword>
<feature type="domain" description="Rieske" evidence="5">
    <location>
        <begin position="23"/>
        <end position="121"/>
    </location>
</feature>
<dbReference type="InterPro" id="IPR036922">
    <property type="entry name" value="Rieske_2Fe-2S_sf"/>
</dbReference>
<dbReference type="Gene3D" id="2.102.10.10">
    <property type="entry name" value="Rieske [2Fe-2S] iron-sulphur domain"/>
    <property type="match status" value="1"/>
</dbReference>
<proteinExistence type="predicted"/>
<sequence>MKVCQSFKDQAELWKETIDMSWIKVCATSEVPPGSIKKLWASVGGGIPLVVAHHKAGFTALPPICPHMEEPLDESGTILGCKLTCTKHLWSWDLETMELQDEAELPLKTYDTKIEDDNVMVFVTEQLEYDFNEEDDIDDDEFFGDDDDDDFD</sequence>
<dbReference type="GO" id="GO:0046872">
    <property type="term" value="F:metal ion binding"/>
    <property type="evidence" value="ECO:0007669"/>
    <property type="project" value="UniProtKB-KW"/>
</dbReference>
<dbReference type="GO" id="GO:0051537">
    <property type="term" value="F:2 iron, 2 sulfur cluster binding"/>
    <property type="evidence" value="ECO:0007669"/>
    <property type="project" value="UniProtKB-KW"/>
</dbReference>
<dbReference type="InterPro" id="IPR017941">
    <property type="entry name" value="Rieske_2Fe-2S"/>
</dbReference>
<dbReference type="HOGENOM" id="CLU_055690_5_0_5"/>
<evidence type="ECO:0000313" key="7">
    <source>
        <dbReference type="Proteomes" id="UP000007460"/>
    </source>
</evidence>
<dbReference type="GO" id="GO:0008942">
    <property type="term" value="F:nitrite reductase [NAD(P)H] activity"/>
    <property type="evidence" value="ECO:0007669"/>
    <property type="project" value="UniProtKB-EC"/>
</dbReference>
<evidence type="ECO:0000259" key="5">
    <source>
        <dbReference type="PROSITE" id="PS51296"/>
    </source>
</evidence>
<evidence type="ECO:0000313" key="6">
    <source>
        <dbReference type="EMBL" id="ADE40347.1"/>
    </source>
</evidence>
<keyword evidence="4" id="KW-0411">Iron-sulfur</keyword>
<dbReference type="EC" id="1.7.1.4" evidence="6"/>
<dbReference type="AlphaFoldDB" id="D5BNF4"/>
<dbReference type="Proteomes" id="UP000007460">
    <property type="component" value="Chromosome"/>
</dbReference>
<protein>
    <submittedName>
        <fullName evidence="6">Putative ferredoxin</fullName>
        <ecNumber evidence="6">1.7.1.4</ecNumber>
    </submittedName>
</protein>
<dbReference type="STRING" id="488538.SAR116_2104"/>
<keyword evidence="3" id="KW-0408">Iron</keyword>
<dbReference type="KEGG" id="apb:SAR116_2104"/>
<keyword evidence="6" id="KW-0560">Oxidoreductase</keyword>
<evidence type="ECO:0000256" key="4">
    <source>
        <dbReference type="ARBA" id="ARBA00023014"/>
    </source>
</evidence>
<dbReference type="SUPFAM" id="SSF50022">
    <property type="entry name" value="ISP domain"/>
    <property type="match status" value="1"/>
</dbReference>